<reference evidence="1" key="1">
    <citation type="submission" date="2014-09" db="EMBL/GenBank/DDBJ databases">
        <authorList>
            <person name="Magalhaes I.L.F."/>
            <person name="Oliveira U."/>
            <person name="Santos F.R."/>
            <person name="Vidigal T.H.D.A."/>
            <person name="Brescovit A.D."/>
            <person name="Santos A.J."/>
        </authorList>
    </citation>
    <scope>NUCLEOTIDE SEQUENCE</scope>
    <source>
        <tissue evidence="1">Shoot tissue taken approximately 20 cm above the soil surface</tissue>
    </source>
</reference>
<name>A0A0A8Y0U0_ARUDO</name>
<dbReference type="AlphaFoldDB" id="A0A0A8Y0U0"/>
<protein>
    <submittedName>
        <fullName evidence="1">Uncharacterized protein</fullName>
    </submittedName>
</protein>
<dbReference type="EMBL" id="GBRH01277941">
    <property type="protein sequence ID" value="JAD19954.1"/>
    <property type="molecule type" value="Transcribed_RNA"/>
</dbReference>
<organism evidence="1">
    <name type="scientific">Arundo donax</name>
    <name type="common">Giant reed</name>
    <name type="synonym">Donax arundinaceus</name>
    <dbReference type="NCBI Taxonomy" id="35708"/>
    <lineage>
        <taxon>Eukaryota</taxon>
        <taxon>Viridiplantae</taxon>
        <taxon>Streptophyta</taxon>
        <taxon>Embryophyta</taxon>
        <taxon>Tracheophyta</taxon>
        <taxon>Spermatophyta</taxon>
        <taxon>Magnoliopsida</taxon>
        <taxon>Liliopsida</taxon>
        <taxon>Poales</taxon>
        <taxon>Poaceae</taxon>
        <taxon>PACMAD clade</taxon>
        <taxon>Arundinoideae</taxon>
        <taxon>Arundineae</taxon>
        <taxon>Arundo</taxon>
    </lineage>
</organism>
<evidence type="ECO:0000313" key="1">
    <source>
        <dbReference type="EMBL" id="JAD19954.1"/>
    </source>
</evidence>
<sequence>MAGYFAKRIRIRTGQHPHQQITTTFAQRH</sequence>
<accession>A0A0A8Y0U0</accession>
<reference evidence="1" key="2">
    <citation type="journal article" date="2015" name="Data Brief">
        <title>Shoot transcriptome of the giant reed, Arundo donax.</title>
        <authorList>
            <person name="Barrero R.A."/>
            <person name="Guerrero F.D."/>
            <person name="Moolhuijzen P."/>
            <person name="Goolsby J.A."/>
            <person name="Tidwell J."/>
            <person name="Bellgard S.E."/>
            <person name="Bellgard M.I."/>
        </authorList>
    </citation>
    <scope>NUCLEOTIDE SEQUENCE</scope>
    <source>
        <tissue evidence="1">Shoot tissue taken approximately 20 cm above the soil surface</tissue>
    </source>
</reference>
<proteinExistence type="predicted"/>